<proteinExistence type="predicted"/>
<evidence type="ECO:0000313" key="3">
    <source>
        <dbReference type="Proteomes" id="UP000692816"/>
    </source>
</evidence>
<dbReference type="EMBL" id="JAGEPA010000001">
    <property type="protein sequence ID" value="MBO1432503.1"/>
    <property type="molecule type" value="Genomic_DNA"/>
</dbReference>
<organism evidence="2">
    <name type="scientific">Bradyrhizobium quebecense</name>
    <dbReference type="NCBI Taxonomy" id="2748629"/>
    <lineage>
        <taxon>Bacteria</taxon>
        <taxon>Pseudomonadati</taxon>
        <taxon>Pseudomonadota</taxon>
        <taxon>Alphaproteobacteria</taxon>
        <taxon>Hyphomicrobiales</taxon>
        <taxon>Nitrobacteraceae</taxon>
        <taxon>Bradyrhizobium</taxon>
    </lineage>
</organism>
<keyword evidence="3" id="KW-1185">Reference proteome</keyword>
<comment type="caution">
    <text evidence="2">The sequence shown here is derived from an EMBL/GenBank/DDBJ whole genome shotgun (WGS) entry which is preliminary data.</text>
</comment>
<dbReference type="Proteomes" id="UP000692816">
    <property type="component" value="Unassembled WGS sequence"/>
</dbReference>
<accession>A0A939LGN2</accession>
<reference evidence="1" key="2">
    <citation type="journal article" date="2021" name="Int. J. Syst. Evol. Microbiol.">
        <title>Bradyrhizobium septentrionale sp. nov. (sv. septentrionale) and Bradyrhizobium quebecense sp. nov. (sv. septentrionale) associated with legumes native to Canada possess rearranged symbiosis genes and numerous insertion sequences.</title>
        <authorList>
            <person name="Bromfield E.S.P."/>
            <person name="Cloutier S."/>
        </authorList>
    </citation>
    <scope>NUCLEOTIDE SEQUENCE</scope>
    <source>
        <strain evidence="1">12S5</strain>
    </source>
</reference>
<name>A0A939LGN2_9BRAD</name>
<dbReference type="EMBL" id="JABWSX010000001">
    <property type="protein sequence ID" value="NVL04850.1"/>
    <property type="molecule type" value="Genomic_DNA"/>
</dbReference>
<dbReference type="RefSeq" id="WP_173643880.1">
    <property type="nucleotide sequence ID" value="NZ_CP088022.1"/>
</dbReference>
<reference evidence="2" key="1">
    <citation type="submission" date="2020-06" db="EMBL/GenBank/DDBJ databases">
        <title>Whole Genome Sequence of Bradyrhizobium sp. Strain 66S1MB.</title>
        <authorList>
            <person name="Bromfield E."/>
            <person name="Cloutier S."/>
        </authorList>
    </citation>
    <scope>NUCLEOTIDE SEQUENCE</scope>
    <source>
        <strain evidence="2">66S1MB</strain>
    </source>
</reference>
<sequence>MAAGWMVSIGVPKADGKLRYVTYAVAMADATEAVKASLAASAGEAAISNSELREADLKGLGVRAGELVTIYDDRNDPLISRTWRPDTG</sequence>
<dbReference type="AlphaFoldDB" id="A0A939LGN2"/>
<protein>
    <submittedName>
        <fullName evidence="2">Uncharacterized protein</fullName>
    </submittedName>
</protein>
<evidence type="ECO:0000313" key="2">
    <source>
        <dbReference type="EMBL" id="NVL04850.1"/>
    </source>
</evidence>
<gene>
    <name evidence="2" type="ORF">HU230_03725</name>
    <name evidence="1" type="ORF">J4P68_24115</name>
</gene>
<evidence type="ECO:0000313" key="1">
    <source>
        <dbReference type="EMBL" id="MBO1432503.1"/>
    </source>
</evidence>